<evidence type="ECO:0000256" key="8">
    <source>
        <dbReference type="SAM" id="MobiDB-lite"/>
    </source>
</evidence>
<gene>
    <name evidence="12" type="primary">LOC112284190</name>
    <name evidence="11" type="ORF">PHYPA_010841</name>
</gene>
<dbReference type="EnsemblPlants" id="Pp3c7_25140V3.8">
    <property type="protein sequence ID" value="PAC:32925467.CDS.1"/>
    <property type="gene ID" value="Pp3c7_25140"/>
</dbReference>
<evidence type="ECO:0000313" key="12">
    <source>
        <dbReference type="EnsemblPlants" id="PAC:32925460.CDS.1"/>
    </source>
</evidence>
<dbReference type="OrthoDB" id="416344at2759"/>
<accession>A9SN79</accession>
<dbReference type="InterPro" id="IPR045550">
    <property type="entry name" value="AARE_N"/>
</dbReference>
<dbReference type="FunFam" id="3.40.50.1820:FF:000146">
    <property type="entry name" value="Acylamino-acid-releasing enzyme"/>
    <property type="match status" value="1"/>
</dbReference>
<dbReference type="Gramene" id="Pp3c7_25140V3.8">
    <property type="protein sequence ID" value="PAC:32925467.CDS.1"/>
    <property type="gene ID" value="Pp3c7_25140"/>
</dbReference>
<evidence type="ECO:0000256" key="2">
    <source>
        <dbReference type="ARBA" id="ARBA00004496"/>
    </source>
</evidence>
<dbReference type="EnsemblPlants" id="Pp3c7_25140V3.6">
    <property type="protein sequence ID" value="PAC:32925465.CDS.1"/>
    <property type="gene ID" value="Pp3c7_25140"/>
</dbReference>
<dbReference type="SUPFAM" id="SSF53474">
    <property type="entry name" value="alpha/beta-Hydrolases"/>
    <property type="match status" value="1"/>
</dbReference>
<dbReference type="Gramene" id="Pp3c7_25140V3.2">
    <property type="protein sequence ID" value="PAC:32925461.CDS.1"/>
    <property type="gene ID" value="Pp3c7_25140"/>
</dbReference>
<dbReference type="EnsemblPlants" id="Pp3c7_25140V3.2">
    <property type="protein sequence ID" value="PAC:32925461.CDS.1"/>
    <property type="gene ID" value="Pp3c7_25140"/>
</dbReference>
<dbReference type="InterPro" id="IPR002471">
    <property type="entry name" value="Pept_S9_AS"/>
</dbReference>
<keyword evidence="6" id="KW-0963">Cytoplasm</keyword>
<dbReference type="InterPro" id="IPR029058">
    <property type="entry name" value="AB_hydrolase_fold"/>
</dbReference>
<keyword evidence="7" id="KW-0378">Hydrolase</keyword>
<comment type="similarity">
    <text evidence="3">Belongs to the peptidase S9C family.</text>
</comment>
<dbReference type="PANTHER" id="PTHR42776">
    <property type="entry name" value="SERINE PEPTIDASE S9 FAMILY MEMBER"/>
    <property type="match status" value="1"/>
</dbReference>
<dbReference type="EnsemblPlants" id="Pp3c7_25140V3.4">
    <property type="protein sequence ID" value="PAC:32925463.CDS.1"/>
    <property type="gene ID" value="Pp3c7_25140"/>
</dbReference>
<sequence length="791" mass="85284">MDQAASGKAMPLIPSEKSDPNSEVESELLQAFYAIPSLDKAWTIPSRKEEGGFDVAVAMSQANLPANAKRTFLSTVYIAETADDTITDYHWAPFPFEVSGASLIVPSPSGAKVLIIRNPKDATSPTRLQIWGPGQLLREIYVSSSVHGSIYGDGWFEGVSWSHHEEFISYVAEEPANSRPVYGPTASTSGTNHTGAPEAGNWKGQGDWYEDWGECYSGKRRPVLFVANVGSGVVQVVEGIPRDLSAGQVVWVPEVVSSDPTSPLSLVFVGWSSFADNFSTPRKLGMKHCFNRPCHLYHVEAPVPGTEPSNAAPVAVKLTGTISSAFSPRFSPNGKMLVFLSAETAVSSGAHNATNSLHCINWPADGIVCKQKQIKDVVKVVQHAEDGAFPGLYCSSLIVNPWLNGSSTLLLSSSWRSQQVILGIDIVSGDVSTVSPSDSLASWNLLGMHNSCVVAVVSSPTQPQNLKLGHIASPDSLIRSGKEWNWSNINLPSLQFSAKVESAMRAMKYEILRVPAPMTDPLKSMSEGSGQSFEAIFVSPTGSINSPTEEPRIESIPSLVVVLHGGPHTVSQTSFSRNTAFLSALGFSLLHVNYRGSLGFGEEALQSLLGNIGRQDVSDVLAALDLVIRNGMADPARVAVLGGSHGGFLATHLVGQAPDRFTTAITRNPACNLSSMVGITDIPDWCYVEAFGKDGVANYTEAPSTKDLSVLYRCSPIAYLSKVKVPILFLLGAQDRRVPVSNGFQYVQALRARGQEVKVILFPEDVHAIDRPQSDFESFLNIGVWLKRFMH</sequence>
<evidence type="ECO:0000256" key="3">
    <source>
        <dbReference type="ARBA" id="ARBA00010040"/>
    </source>
</evidence>
<dbReference type="InterPro" id="IPR001375">
    <property type="entry name" value="Peptidase_S9_cat"/>
</dbReference>
<evidence type="ECO:0000256" key="1">
    <source>
        <dbReference type="ARBA" id="ARBA00000721"/>
    </source>
</evidence>
<dbReference type="RefSeq" id="XP_024379526.1">
    <property type="nucleotide sequence ID" value="XM_024523758.2"/>
</dbReference>
<feature type="domain" description="Peptidase S9 prolyl oligopeptidase catalytic" evidence="9">
    <location>
        <begin position="574"/>
        <end position="788"/>
    </location>
</feature>
<evidence type="ECO:0000256" key="5">
    <source>
        <dbReference type="ARBA" id="ARBA00012917"/>
    </source>
</evidence>
<dbReference type="RefSeq" id="XP_024379530.1">
    <property type="nucleotide sequence ID" value="XM_024523762.2"/>
</dbReference>
<dbReference type="GO" id="GO:0004252">
    <property type="term" value="F:serine-type endopeptidase activity"/>
    <property type="evidence" value="ECO:0000318"/>
    <property type="project" value="GO_Central"/>
</dbReference>
<reference evidence="12" key="3">
    <citation type="submission" date="2020-12" db="UniProtKB">
        <authorList>
            <consortium name="EnsemblPlants"/>
        </authorList>
    </citation>
    <scope>IDENTIFICATION</scope>
</reference>
<protein>
    <recommendedName>
        <fullName evidence="5">acylaminoacyl-peptidase</fullName>
        <ecNumber evidence="5">3.4.19.1</ecNumber>
    </recommendedName>
</protein>
<dbReference type="Pfam" id="PF19283">
    <property type="entry name" value="APEH_N"/>
    <property type="match status" value="1"/>
</dbReference>
<dbReference type="SUPFAM" id="SSF82171">
    <property type="entry name" value="DPP6 N-terminal domain-like"/>
    <property type="match status" value="1"/>
</dbReference>
<dbReference type="RefSeq" id="XP_024379528.1">
    <property type="nucleotide sequence ID" value="XM_024523760.2"/>
</dbReference>
<evidence type="ECO:0000256" key="6">
    <source>
        <dbReference type="ARBA" id="ARBA00022490"/>
    </source>
</evidence>
<evidence type="ECO:0000259" key="10">
    <source>
        <dbReference type="Pfam" id="PF19283"/>
    </source>
</evidence>
<name>A9SN79_PHYPA</name>
<dbReference type="EC" id="3.4.19.1" evidence="5"/>
<dbReference type="Gene3D" id="3.40.50.1820">
    <property type="entry name" value="alpha/beta hydrolase"/>
    <property type="match status" value="1"/>
</dbReference>
<dbReference type="GO" id="GO:0008242">
    <property type="term" value="F:omega peptidase activity"/>
    <property type="evidence" value="ECO:0007669"/>
    <property type="project" value="UniProtKB-EC"/>
</dbReference>
<dbReference type="GeneID" id="112284190"/>
<dbReference type="RefSeq" id="XP_024379529.1">
    <property type="nucleotide sequence ID" value="XM_024523761.2"/>
</dbReference>
<dbReference type="Gramene" id="Pp3c7_25140V3.6">
    <property type="protein sequence ID" value="PAC:32925465.CDS.1"/>
    <property type="gene ID" value="Pp3c7_25140"/>
</dbReference>
<dbReference type="FunCoup" id="A9SN79">
    <property type="interactions" value="2222"/>
</dbReference>
<keyword evidence="13" id="KW-1185">Reference proteome</keyword>
<dbReference type="PROSITE" id="PS00708">
    <property type="entry name" value="PRO_ENDOPEP_SER"/>
    <property type="match status" value="1"/>
</dbReference>
<comment type="catalytic activity">
    <reaction evidence="1">
        <text>Cleavage of an N-acetyl or N-formyl amino acid from the N-terminus of a polypeptide.</text>
        <dbReference type="EC" id="3.4.19.1"/>
    </reaction>
</comment>
<dbReference type="Gramene" id="Pp3c7_25140V3.3">
    <property type="protein sequence ID" value="PAC:32925462.CDS.1"/>
    <property type="gene ID" value="Pp3c7_25140"/>
</dbReference>
<feature type="domain" description="Acylamino-acid-releasing enzyme N-terminal" evidence="10">
    <location>
        <begin position="9"/>
        <end position="501"/>
    </location>
</feature>
<dbReference type="Proteomes" id="UP000006727">
    <property type="component" value="Chromosome 7"/>
</dbReference>
<evidence type="ECO:0000313" key="11">
    <source>
        <dbReference type="EMBL" id="PNR51654.1"/>
    </source>
</evidence>
<comment type="subcellular location">
    <subcellularLocation>
        <location evidence="2">Cytoplasm</location>
    </subcellularLocation>
</comment>
<dbReference type="Gramene" id="Pp3c7_25140V3.1">
    <property type="protein sequence ID" value="PAC:32925460.CDS.1"/>
    <property type="gene ID" value="Pp3c7_25140"/>
</dbReference>
<dbReference type="Gramene" id="Pp3c7_25140V3.7">
    <property type="protein sequence ID" value="PAC:32925466.CDS.1"/>
    <property type="gene ID" value="Pp3c7_25140"/>
</dbReference>
<dbReference type="EnsemblPlants" id="Pp3c7_25140V3.1">
    <property type="protein sequence ID" value="PAC:32925460.CDS.1"/>
    <property type="gene ID" value="Pp3c7_25140"/>
</dbReference>
<feature type="region of interest" description="Disordered" evidence="8">
    <location>
        <begin position="1"/>
        <end position="21"/>
    </location>
</feature>
<dbReference type="OMA" id="WNKDSTH"/>
<evidence type="ECO:0000259" key="9">
    <source>
        <dbReference type="Pfam" id="PF00326"/>
    </source>
</evidence>
<dbReference type="GO" id="GO:0005737">
    <property type="term" value="C:cytoplasm"/>
    <property type="evidence" value="ECO:0007669"/>
    <property type="project" value="UniProtKB-SubCell"/>
</dbReference>
<evidence type="ECO:0000256" key="4">
    <source>
        <dbReference type="ARBA" id="ARBA00011881"/>
    </source>
</evidence>
<feature type="compositionally biased region" description="Polar residues" evidence="8">
    <location>
        <begin position="185"/>
        <end position="194"/>
    </location>
</feature>
<dbReference type="EnsemblPlants" id="Pp3c7_25140V3.3">
    <property type="protein sequence ID" value="PAC:32925462.CDS.1"/>
    <property type="gene ID" value="Pp3c7_25140"/>
</dbReference>
<dbReference type="PaxDb" id="3218-PP1S97_68V6.1"/>
<dbReference type="Gramene" id="Pp3c7_25140V3.5">
    <property type="protein sequence ID" value="PAC:32925464.CDS.1"/>
    <property type="gene ID" value="Pp3c7_25140"/>
</dbReference>
<dbReference type="eggNOG" id="KOG2100">
    <property type="taxonomic scope" value="Eukaryota"/>
</dbReference>
<feature type="region of interest" description="Disordered" evidence="8">
    <location>
        <begin position="179"/>
        <end position="202"/>
    </location>
</feature>
<dbReference type="GO" id="GO:0006508">
    <property type="term" value="P:proteolysis"/>
    <property type="evidence" value="ECO:0007669"/>
    <property type="project" value="InterPro"/>
</dbReference>
<dbReference type="STRING" id="3218.A9SN79"/>
<dbReference type="RefSeq" id="XP_024379524.1">
    <property type="nucleotide sequence ID" value="XM_024523756.2"/>
</dbReference>
<dbReference type="PANTHER" id="PTHR42776:SF4">
    <property type="entry name" value="ACYLAMINO-ACID-RELEASING ENZYME"/>
    <property type="match status" value="1"/>
</dbReference>
<dbReference type="EnsemblPlants" id="Pp3c7_25140V3.9">
    <property type="protein sequence ID" value="PAC:32925468.CDS.1"/>
    <property type="gene ID" value="Pp3c7_25140"/>
</dbReference>
<dbReference type="Gramene" id="Pp3c7_25140V3.9">
    <property type="protein sequence ID" value="PAC:32925468.CDS.1"/>
    <property type="gene ID" value="Pp3c7_25140"/>
</dbReference>
<proteinExistence type="inferred from homology"/>
<comment type="subunit">
    <text evidence="4">Homotetramer.</text>
</comment>
<dbReference type="EMBL" id="ABEU02000007">
    <property type="protein sequence ID" value="PNR51654.1"/>
    <property type="molecule type" value="Genomic_DNA"/>
</dbReference>
<dbReference type="Pfam" id="PF00326">
    <property type="entry name" value="Peptidase_S9"/>
    <property type="match status" value="1"/>
</dbReference>
<dbReference type="EnsemblPlants" id="Pp3c7_25140V3.7">
    <property type="protein sequence ID" value="PAC:32925466.CDS.1"/>
    <property type="gene ID" value="Pp3c7_25140"/>
</dbReference>
<dbReference type="KEGG" id="ppp:112284190"/>
<dbReference type="RefSeq" id="XP_024379531.1">
    <property type="nucleotide sequence ID" value="XM_024523763.2"/>
</dbReference>
<reference evidence="11 13" key="1">
    <citation type="journal article" date="2008" name="Science">
        <title>The Physcomitrella genome reveals evolutionary insights into the conquest of land by plants.</title>
        <authorList>
            <person name="Rensing S."/>
            <person name="Lang D."/>
            <person name="Zimmer A."/>
            <person name="Terry A."/>
            <person name="Salamov A."/>
            <person name="Shapiro H."/>
            <person name="Nishiyama T."/>
            <person name="Perroud P.-F."/>
            <person name="Lindquist E."/>
            <person name="Kamisugi Y."/>
            <person name="Tanahashi T."/>
            <person name="Sakakibara K."/>
            <person name="Fujita T."/>
            <person name="Oishi K."/>
            <person name="Shin-I T."/>
            <person name="Kuroki Y."/>
            <person name="Toyoda A."/>
            <person name="Suzuki Y."/>
            <person name="Hashimoto A."/>
            <person name="Yamaguchi K."/>
            <person name="Sugano A."/>
            <person name="Kohara Y."/>
            <person name="Fujiyama A."/>
            <person name="Anterola A."/>
            <person name="Aoki S."/>
            <person name="Ashton N."/>
            <person name="Barbazuk W.B."/>
            <person name="Barker E."/>
            <person name="Bennetzen J."/>
            <person name="Bezanilla M."/>
            <person name="Blankenship R."/>
            <person name="Cho S.H."/>
            <person name="Dutcher S."/>
            <person name="Estelle M."/>
            <person name="Fawcett J.A."/>
            <person name="Gundlach H."/>
            <person name="Hanada K."/>
            <person name="Heyl A."/>
            <person name="Hicks K.A."/>
            <person name="Hugh J."/>
            <person name="Lohr M."/>
            <person name="Mayer K."/>
            <person name="Melkozernov A."/>
            <person name="Murata T."/>
            <person name="Nelson D."/>
            <person name="Pils B."/>
            <person name="Prigge M."/>
            <person name="Reiss B."/>
            <person name="Renner T."/>
            <person name="Rombauts S."/>
            <person name="Rushton P."/>
            <person name="Sanderfoot A."/>
            <person name="Schween G."/>
            <person name="Shiu S.-H."/>
            <person name="Stueber K."/>
            <person name="Theodoulou F.L."/>
            <person name="Tu H."/>
            <person name="Van de Peer Y."/>
            <person name="Verrier P.J."/>
            <person name="Waters E."/>
            <person name="Wood A."/>
            <person name="Yang L."/>
            <person name="Cove D."/>
            <person name="Cuming A."/>
            <person name="Hasebe M."/>
            <person name="Lucas S."/>
            <person name="Mishler D.B."/>
            <person name="Reski R."/>
            <person name="Grigoriev I."/>
            <person name="Quatrano R.S."/>
            <person name="Boore J.L."/>
        </authorList>
    </citation>
    <scope>NUCLEOTIDE SEQUENCE [LARGE SCALE GENOMIC DNA]</scope>
    <source>
        <strain evidence="12 13">cv. Gransden 2004</strain>
    </source>
</reference>
<dbReference type="EnsemblPlants" id="Pp3c7_25140V3.5">
    <property type="protein sequence ID" value="PAC:32925464.CDS.1"/>
    <property type="gene ID" value="Pp3c7_25140"/>
</dbReference>
<dbReference type="AlphaFoldDB" id="A9SN79"/>
<reference evidence="11 13" key="2">
    <citation type="journal article" date="2018" name="Plant J.">
        <title>The Physcomitrella patens chromosome-scale assembly reveals moss genome structure and evolution.</title>
        <authorList>
            <person name="Lang D."/>
            <person name="Ullrich K.K."/>
            <person name="Murat F."/>
            <person name="Fuchs J."/>
            <person name="Jenkins J."/>
            <person name="Haas F.B."/>
            <person name="Piednoel M."/>
            <person name="Gundlach H."/>
            <person name="Van Bel M."/>
            <person name="Meyberg R."/>
            <person name="Vives C."/>
            <person name="Morata J."/>
            <person name="Symeonidi A."/>
            <person name="Hiss M."/>
            <person name="Muchero W."/>
            <person name="Kamisugi Y."/>
            <person name="Saleh O."/>
            <person name="Blanc G."/>
            <person name="Decker E.L."/>
            <person name="van Gessel N."/>
            <person name="Grimwood J."/>
            <person name="Hayes R.D."/>
            <person name="Graham S.W."/>
            <person name="Gunter L.E."/>
            <person name="McDaniel S.F."/>
            <person name="Hoernstein S.N.W."/>
            <person name="Larsson A."/>
            <person name="Li F.W."/>
            <person name="Perroud P.F."/>
            <person name="Phillips J."/>
            <person name="Ranjan P."/>
            <person name="Rokshar D.S."/>
            <person name="Rothfels C.J."/>
            <person name="Schneider L."/>
            <person name="Shu S."/>
            <person name="Stevenson D.W."/>
            <person name="Thummler F."/>
            <person name="Tillich M."/>
            <person name="Villarreal Aguilar J.C."/>
            <person name="Widiez T."/>
            <person name="Wong G.K."/>
            <person name="Wymore A."/>
            <person name="Zhang Y."/>
            <person name="Zimmer A.D."/>
            <person name="Quatrano R.S."/>
            <person name="Mayer K.F.X."/>
            <person name="Goodstein D."/>
            <person name="Casacuberta J.M."/>
            <person name="Vandepoele K."/>
            <person name="Reski R."/>
            <person name="Cuming A.C."/>
            <person name="Tuskan G.A."/>
            <person name="Maumus F."/>
            <person name="Salse J."/>
            <person name="Schmutz J."/>
            <person name="Rensing S.A."/>
        </authorList>
    </citation>
    <scope>NUCLEOTIDE SEQUENCE [LARGE SCALE GENOMIC DNA]</scope>
    <source>
        <strain evidence="12 13">cv. Gransden 2004</strain>
    </source>
</reference>
<dbReference type="HOGENOM" id="CLU_014230_1_1_1"/>
<organism evidence="11">
    <name type="scientific">Physcomitrium patens</name>
    <name type="common">Spreading-leaved earth moss</name>
    <name type="synonym">Physcomitrella patens</name>
    <dbReference type="NCBI Taxonomy" id="3218"/>
    <lineage>
        <taxon>Eukaryota</taxon>
        <taxon>Viridiplantae</taxon>
        <taxon>Streptophyta</taxon>
        <taxon>Embryophyta</taxon>
        <taxon>Bryophyta</taxon>
        <taxon>Bryophytina</taxon>
        <taxon>Bryopsida</taxon>
        <taxon>Funariidae</taxon>
        <taxon>Funariales</taxon>
        <taxon>Funariaceae</taxon>
        <taxon>Physcomitrium</taxon>
    </lineage>
</organism>
<dbReference type="Gramene" id="Pp3c7_25140V3.4">
    <property type="protein sequence ID" value="PAC:32925463.CDS.1"/>
    <property type="gene ID" value="Pp3c7_25140"/>
</dbReference>
<evidence type="ECO:0000313" key="13">
    <source>
        <dbReference type="Proteomes" id="UP000006727"/>
    </source>
</evidence>
<evidence type="ECO:0000256" key="7">
    <source>
        <dbReference type="ARBA" id="ARBA00022801"/>
    </source>
</evidence>